<accession>A0A326RU68</accession>
<dbReference type="PANTHER" id="PTHR47623">
    <property type="entry name" value="OS09G0287300 PROTEIN"/>
    <property type="match status" value="1"/>
</dbReference>
<organism evidence="2 3">
    <name type="scientific">Algoriphagus aquaeductus</name>
    <dbReference type="NCBI Taxonomy" id="475299"/>
    <lineage>
        <taxon>Bacteria</taxon>
        <taxon>Pseudomonadati</taxon>
        <taxon>Bacteroidota</taxon>
        <taxon>Cytophagia</taxon>
        <taxon>Cytophagales</taxon>
        <taxon>Cyclobacteriaceae</taxon>
        <taxon>Algoriphagus</taxon>
    </lineage>
</organism>
<dbReference type="Proteomes" id="UP000248917">
    <property type="component" value="Unassembled WGS sequence"/>
</dbReference>
<dbReference type="OrthoDB" id="9810154at2"/>
<name>A0A326RU68_9BACT</name>
<protein>
    <submittedName>
        <fullName evidence="2">Phosphohistidine phosphatase</fullName>
    </submittedName>
</protein>
<dbReference type="RefSeq" id="WP_111391842.1">
    <property type="nucleotide sequence ID" value="NZ_JBJINY010000085.1"/>
</dbReference>
<sequence>MKKIILIRHAKSAWDNPWLSDHDRPLADRGKRDAPMMAKRLKKRGIKPDIILSSTAKRAAETALITAQELEFPVQEISWENNLYHSSPSTILKYIHLQKDSKNTMLIFGHNPGLNDLIEYLGGNLDNLPTSGQFGFTLKSEHWNELSPKTAQVWFVDYPKKKG</sequence>
<dbReference type="Pfam" id="PF00300">
    <property type="entry name" value="His_Phos_1"/>
    <property type="match status" value="1"/>
</dbReference>
<dbReference type="InterPro" id="IPR029033">
    <property type="entry name" value="His_PPase_superfam"/>
</dbReference>
<comment type="caution">
    <text evidence="2">The sequence shown here is derived from an EMBL/GenBank/DDBJ whole genome shotgun (WGS) entry which is preliminary data.</text>
</comment>
<dbReference type="AlphaFoldDB" id="A0A326RU68"/>
<dbReference type="Gene3D" id="3.40.50.1240">
    <property type="entry name" value="Phosphoglycerate mutase-like"/>
    <property type="match status" value="1"/>
</dbReference>
<dbReference type="SMART" id="SM00855">
    <property type="entry name" value="PGAM"/>
    <property type="match status" value="1"/>
</dbReference>
<dbReference type="EMBL" id="QKTX01000003">
    <property type="protein sequence ID" value="PZV85379.1"/>
    <property type="molecule type" value="Genomic_DNA"/>
</dbReference>
<dbReference type="CDD" id="cd07067">
    <property type="entry name" value="HP_PGM_like"/>
    <property type="match status" value="1"/>
</dbReference>
<evidence type="ECO:0000256" key="1">
    <source>
        <dbReference type="PIRSR" id="PIRSR613078-2"/>
    </source>
</evidence>
<evidence type="ECO:0000313" key="2">
    <source>
        <dbReference type="EMBL" id="PZV85379.1"/>
    </source>
</evidence>
<dbReference type="InterPro" id="IPR013078">
    <property type="entry name" value="His_Pase_superF_clade-1"/>
</dbReference>
<keyword evidence="3" id="KW-1185">Reference proteome</keyword>
<evidence type="ECO:0000313" key="3">
    <source>
        <dbReference type="Proteomes" id="UP000248917"/>
    </source>
</evidence>
<feature type="binding site" evidence="1">
    <location>
        <position position="58"/>
    </location>
    <ligand>
        <name>substrate</name>
    </ligand>
</feature>
<dbReference type="SUPFAM" id="SSF53254">
    <property type="entry name" value="Phosphoglycerate mutase-like"/>
    <property type="match status" value="1"/>
</dbReference>
<reference evidence="2 3" key="1">
    <citation type="submission" date="2018-06" db="EMBL/GenBank/DDBJ databases">
        <title>Genomic Encyclopedia of Archaeal and Bacterial Type Strains, Phase II (KMG-II): from individual species to whole genera.</title>
        <authorList>
            <person name="Goeker M."/>
        </authorList>
    </citation>
    <scope>NUCLEOTIDE SEQUENCE [LARGE SCALE GENOMIC DNA]</scope>
    <source>
        <strain evidence="2 3">T4</strain>
    </source>
</reference>
<proteinExistence type="predicted"/>
<gene>
    <name evidence="2" type="ORF">CLV31_103171</name>
</gene>
<dbReference type="PANTHER" id="PTHR47623:SF1">
    <property type="entry name" value="OS09G0287300 PROTEIN"/>
    <property type="match status" value="1"/>
</dbReference>